<comment type="caution">
    <text evidence="1">The sequence shown here is derived from an EMBL/GenBank/DDBJ whole genome shotgun (WGS) entry which is preliminary data.</text>
</comment>
<accession>A0A3A6PE48</accession>
<gene>
    <name evidence="1" type="ORF">D3P09_16570</name>
</gene>
<organism evidence="1 2">
    <name type="scientific">Paenibacillus pinisoli</name>
    <dbReference type="NCBI Taxonomy" id="1276110"/>
    <lineage>
        <taxon>Bacteria</taxon>
        <taxon>Bacillati</taxon>
        <taxon>Bacillota</taxon>
        <taxon>Bacilli</taxon>
        <taxon>Bacillales</taxon>
        <taxon>Paenibacillaceae</taxon>
        <taxon>Paenibacillus</taxon>
    </lineage>
</organism>
<dbReference type="AlphaFoldDB" id="A0A3A6PE48"/>
<keyword evidence="2" id="KW-1185">Reference proteome</keyword>
<proteinExistence type="predicted"/>
<protein>
    <submittedName>
        <fullName evidence="1">Uncharacterized protein</fullName>
    </submittedName>
</protein>
<sequence length="109" mass="12859">MGVRLAEVVNRLEQLEFYLVELEYFDDFEIVLRALKEDSCEVLDVIEGVYSRIAKCNKNGIEFNLVYHEDVGIYIHSIVQTESHNQFIKDYIISIIPRIEKILSRLYTE</sequence>
<evidence type="ECO:0000313" key="1">
    <source>
        <dbReference type="EMBL" id="RJX39107.1"/>
    </source>
</evidence>
<dbReference type="EMBL" id="QXQB01000003">
    <property type="protein sequence ID" value="RJX39107.1"/>
    <property type="molecule type" value="Genomic_DNA"/>
</dbReference>
<reference evidence="1 2" key="1">
    <citation type="submission" date="2018-09" db="EMBL/GenBank/DDBJ databases">
        <title>Paenibacillus aracenensis nov. sp. isolated from a cave in southern Spain.</title>
        <authorList>
            <person name="Jurado V."/>
            <person name="Gutierrez-Patricio S."/>
            <person name="Gonzalez-Pimentel J.L."/>
            <person name="Miller A.Z."/>
            <person name="Laiz L."/>
            <person name="Saiz-Jimenez C."/>
        </authorList>
    </citation>
    <scope>NUCLEOTIDE SEQUENCE [LARGE SCALE GENOMIC DNA]</scope>
    <source>
        <strain evidence="1 2">JCM 19203</strain>
    </source>
</reference>
<name>A0A3A6PE48_9BACL</name>
<evidence type="ECO:0000313" key="2">
    <source>
        <dbReference type="Proteomes" id="UP000267798"/>
    </source>
</evidence>
<dbReference type="Proteomes" id="UP000267798">
    <property type="component" value="Unassembled WGS sequence"/>
</dbReference>